<feature type="compositionally biased region" description="Polar residues" evidence="5">
    <location>
        <begin position="139"/>
        <end position="148"/>
    </location>
</feature>
<keyword evidence="4" id="KW-0698">rRNA processing</keyword>
<evidence type="ECO:0000256" key="5">
    <source>
        <dbReference type="SAM" id="MobiDB-lite"/>
    </source>
</evidence>
<organism evidence="6 7">
    <name type="scientific">Parthenolecanium corni</name>
    <dbReference type="NCBI Taxonomy" id="536013"/>
    <lineage>
        <taxon>Eukaryota</taxon>
        <taxon>Metazoa</taxon>
        <taxon>Ecdysozoa</taxon>
        <taxon>Arthropoda</taxon>
        <taxon>Hexapoda</taxon>
        <taxon>Insecta</taxon>
        <taxon>Pterygota</taxon>
        <taxon>Neoptera</taxon>
        <taxon>Paraneoptera</taxon>
        <taxon>Hemiptera</taxon>
        <taxon>Sternorrhyncha</taxon>
        <taxon>Coccoidea</taxon>
        <taxon>Coccidae</taxon>
        <taxon>Parthenolecanium</taxon>
    </lineage>
</organism>
<evidence type="ECO:0000256" key="2">
    <source>
        <dbReference type="ARBA" id="ARBA00006524"/>
    </source>
</evidence>
<dbReference type="PANTHER" id="PTHR21250">
    <property type="entry name" value="PRE-RRNA-PROCESSING PROTEIN TSR2 HOMOLOG"/>
    <property type="match status" value="1"/>
</dbReference>
<comment type="caution">
    <text evidence="6">The sequence shown here is derived from an EMBL/GenBank/DDBJ whole genome shotgun (WGS) entry which is preliminary data.</text>
</comment>
<dbReference type="GO" id="GO:0006364">
    <property type="term" value="P:rRNA processing"/>
    <property type="evidence" value="ECO:0007669"/>
    <property type="project" value="UniProtKB-KW"/>
</dbReference>
<evidence type="ECO:0000256" key="4">
    <source>
        <dbReference type="ARBA" id="ARBA00022552"/>
    </source>
</evidence>
<evidence type="ECO:0000256" key="3">
    <source>
        <dbReference type="ARBA" id="ARBA00017551"/>
    </source>
</evidence>
<comment type="function">
    <text evidence="1">May be involved in 20S pre-rRNA processing.</text>
</comment>
<keyword evidence="7" id="KW-1185">Reference proteome</keyword>
<gene>
    <name evidence="6" type="ORF">V9T40_014394</name>
</gene>
<evidence type="ECO:0000313" key="6">
    <source>
        <dbReference type="EMBL" id="KAK7571922.1"/>
    </source>
</evidence>
<dbReference type="Pfam" id="PF10273">
    <property type="entry name" value="WGG"/>
    <property type="match status" value="1"/>
</dbReference>
<dbReference type="Proteomes" id="UP001367676">
    <property type="component" value="Unassembled WGS sequence"/>
</dbReference>
<dbReference type="InterPro" id="IPR019398">
    <property type="entry name" value="Pre-rRNA_process_TSR2"/>
</dbReference>
<dbReference type="EMBL" id="JBBCAQ010000038">
    <property type="protein sequence ID" value="KAK7571922.1"/>
    <property type="molecule type" value="Genomic_DNA"/>
</dbReference>
<proteinExistence type="inferred from homology"/>
<accession>A0AAN9THM5</accession>
<evidence type="ECO:0000313" key="7">
    <source>
        <dbReference type="Proteomes" id="UP001367676"/>
    </source>
</evidence>
<feature type="region of interest" description="Disordered" evidence="5">
    <location>
        <begin position="136"/>
        <end position="170"/>
    </location>
</feature>
<comment type="similarity">
    <text evidence="2">Belongs to the TSR2 family.</text>
</comment>
<name>A0AAN9THM5_9HEMI</name>
<sequence>MSDYDEFKLLVTSIMDNWYGLQAAISHGMGGTPAQTSSSLSRIIEEMTNMCFSADTEKEDLSDTLEDRIDELFSTEFEDGSIDEIAEILWNHRKNFLSGNKESIRSYIASMQKKSCEKTIQRQDVTDNKMDTVEEEFISKNTSTSSGPNYLPAEDSDGWTVPRNNRRRKH</sequence>
<evidence type="ECO:0000256" key="1">
    <source>
        <dbReference type="ARBA" id="ARBA00002210"/>
    </source>
</evidence>
<reference evidence="6 7" key="1">
    <citation type="submission" date="2024-03" db="EMBL/GenBank/DDBJ databases">
        <title>Adaptation during the transition from Ophiocordyceps entomopathogen to insect associate is accompanied by gene loss and intensified selection.</title>
        <authorList>
            <person name="Ward C.M."/>
            <person name="Onetto C.A."/>
            <person name="Borneman A.R."/>
        </authorList>
    </citation>
    <scope>NUCLEOTIDE SEQUENCE [LARGE SCALE GENOMIC DNA]</scope>
    <source>
        <strain evidence="6">AWRI1</strain>
        <tissue evidence="6">Single Adult Female</tissue>
    </source>
</reference>
<protein>
    <recommendedName>
        <fullName evidence="3">Pre-rRNA-processing protein TSR2 homolog</fullName>
    </recommendedName>
</protein>
<dbReference type="AlphaFoldDB" id="A0AAN9THM5"/>